<dbReference type="Pfam" id="PF20661">
    <property type="entry name" value="SutA-RBD"/>
    <property type="match status" value="1"/>
</dbReference>
<proteinExistence type="predicted"/>
<accession>A0A9X2I253</accession>
<organism evidence="3 4">
    <name type="scientific">Gilvimarinus xylanilyticus</name>
    <dbReference type="NCBI Taxonomy" id="2944139"/>
    <lineage>
        <taxon>Bacteria</taxon>
        <taxon>Pseudomonadati</taxon>
        <taxon>Pseudomonadota</taxon>
        <taxon>Gammaproteobacteria</taxon>
        <taxon>Cellvibrionales</taxon>
        <taxon>Cellvibrionaceae</taxon>
        <taxon>Gilvimarinus</taxon>
    </lineage>
</organism>
<comment type="caution">
    <text evidence="3">The sequence shown here is derived from an EMBL/GenBank/DDBJ whole genome shotgun (WGS) entry which is preliminary data.</text>
</comment>
<dbReference type="Proteomes" id="UP001139319">
    <property type="component" value="Unassembled WGS sequence"/>
</dbReference>
<dbReference type="AlphaFoldDB" id="A0A9X2I253"/>
<protein>
    <recommendedName>
        <fullName evidence="2">Transcriptional regulator SutA RNAP-binding domain-containing protein</fullName>
    </recommendedName>
</protein>
<dbReference type="EMBL" id="JAMFTH010000001">
    <property type="protein sequence ID" value="MCP8898925.1"/>
    <property type="molecule type" value="Genomic_DNA"/>
</dbReference>
<gene>
    <name evidence="3" type="ORF">M6D89_06405</name>
</gene>
<keyword evidence="4" id="KW-1185">Reference proteome</keyword>
<dbReference type="InterPro" id="IPR049191">
    <property type="entry name" value="SutA_RBD"/>
</dbReference>
<name>A0A9X2I253_9GAMM</name>
<sequence length="107" mass="12426">MKPVKSKKAQRQELEAQIREYQSRGGTVNQVPRGLSGRADANTPLPHVFEKKAEAESRTEVSQVIAAIEQRRRPQPPKIQRPNKPKLPRKKLIYDEFGEPLRWEWES</sequence>
<evidence type="ECO:0000259" key="2">
    <source>
        <dbReference type="Pfam" id="PF20661"/>
    </source>
</evidence>
<feature type="domain" description="Transcriptional regulator SutA RNAP-binding" evidence="2">
    <location>
        <begin position="5"/>
        <end position="38"/>
    </location>
</feature>
<reference evidence="3" key="2">
    <citation type="submission" date="2023-01" db="EMBL/GenBank/DDBJ databases">
        <title>Gilvimarinus xylanilyticus HB14 isolated from Caulerpa lentillifera aquaculture base in Hainan, China.</title>
        <authorList>
            <person name="Zhang Y.-J."/>
        </authorList>
    </citation>
    <scope>NUCLEOTIDE SEQUENCE</scope>
    <source>
        <strain evidence="3">HB14</strain>
    </source>
</reference>
<dbReference type="RefSeq" id="WP_253967192.1">
    <property type="nucleotide sequence ID" value="NZ_JAMFTH010000001.1"/>
</dbReference>
<evidence type="ECO:0000313" key="4">
    <source>
        <dbReference type="Proteomes" id="UP001139319"/>
    </source>
</evidence>
<reference evidence="3" key="1">
    <citation type="submission" date="2022-05" db="EMBL/GenBank/DDBJ databases">
        <authorList>
            <person name="Sun H.-N."/>
        </authorList>
    </citation>
    <scope>NUCLEOTIDE SEQUENCE</scope>
    <source>
        <strain evidence="3">HB14</strain>
    </source>
</reference>
<feature type="region of interest" description="Disordered" evidence="1">
    <location>
        <begin position="68"/>
        <end position="87"/>
    </location>
</feature>
<feature type="region of interest" description="Disordered" evidence="1">
    <location>
        <begin position="19"/>
        <end position="56"/>
    </location>
</feature>
<evidence type="ECO:0000313" key="3">
    <source>
        <dbReference type="EMBL" id="MCP8898925.1"/>
    </source>
</evidence>
<evidence type="ECO:0000256" key="1">
    <source>
        <dbReference type="SAM" id="MobiDB-lite"/>
    </source>
</evidence>